<comment type="caution">
    <text evidence="2">The sequence shown here is derived from an EMBL/GenBank/DDBJ whole genome shotgun (WGS) entry which is preliminary data.</text>
</comment>
<feature type="compositionally biased region" description="Low complexity" evidence="1">
    <location>
        <begin position="203"/>
        <end position="213"/>
    </location>
</feature>
<gene>
    <name evidence="2" type="ORF">HG719_07785</name>
</gene>
<dbReference type="AlphaFoldDB" id="A0A7K4DMW6"/>
<dbReference type="Proteomes" id="UP000591058">
    <property type="component" value="Unassembled WGS sequence"/>
</dbReference>
<evidence type="ECO:0000313" key="2">
    <source>
        <dbReference type="EMBL" id="NMO09730.1"/>
    </source>
</evidence>
<organism evidence="2 3">
    <name type="scientific">Methanobacterium subterraneum</name>
    <dbReference type="NCBI Taxonomy" id="59277"/>
    <lineage>
        <taxon>Archaea</taxon>
        <taxon>Methanobacteriati</taxon>
        <taxon>Methanobacteriota</taxon>
        <taxon>Methanomada group</taxon>
        <taxon>Methanobacteria</taxon>
        <taxon>Methanobacteriales</taxon>
        <taxon>Methanobacteriaceae</taxon>
        <taxon>Methanobacterium</taxon>
    </lineage>
</organism>
<feature type="compositionally biased region" description="Basic and acidic residues" evidence="1">
    <location>
        <begin position="77"/>
        <end position="86"/>
    </location>
</feature>
<reference evidence="2 3" key="1">
    <citation type="submission" date="2020-04" db="EMBL/GenBank/DDBJ databases">
        <title>Draft genome of Methanobacterium subterraneum isolated from animal feces.</title>
        <authorList>
            <person name="Ouboter H.T."/>
            <person name="Berger S."/>
            <person name="Gungor E."/>
            <person name="Jetten M.S.M."/>
            <person name="Welte C.U."/>
        </authorList>
    </citation>
    <scope>NUCLEOTIDE SEQUENCE [LARGE SCALE GENOMIC DNA]</scope>
    <source>
        <strain evidence="2">HO_2020</strain>
    </source>
</reference>
<protein>
    <submittedName>
        <fullName evidence="2">Uncharacterized protein</fullName>
    </submittedName>
</protein>
<sequence>MNILTSPQKRVLNGIKYFSAEYQGGVPYKILKLDLGTSEEDLNPILEHLEQENYINLQDGIIRLEKNLASDEGGVVQREKTVKETTSEVSSKVPSEDISKVTPSEDISKVTPSEDISKVTPSEDISKVTPSEDSSKVTVEKKRLPDSDQWALDNALTLDNEDMGIGTQDVENRDDNSQPESGVETPEGIVEIEKVLPKEGEADLNNDNHNNNSKADDDGELTDAAEEAVEVELEGQFSEKELKAMELIQKVVDESGNISRTLLEGTFLYGELELTSISMYNLVTSLENKGIIKKIKLTDGEYYRFTP</sequence>
<feature type="region of interest" description="Disordered" evidence="1">
    <location>
        <begin position="201"/>
        <end position="223"/>
    </location>
</feature>
<dbReference type="EMBL" id="JABBYL010000027">
    <property type="protein sequence ID" value="NMO09730.1"/>
    <property type="molecule type" value="Genomic_DNA"/>
</dbReference>
<feature type="region of interest" description="Disordered" evidence="1">
    <location>
        <begin position="160"/>
        <end position="185"/>
    </location>
</feature>
<evidence type="ECO:0000256" key="1">
    <source>
        <dbReference type="SAM" id="MobiDB-lite"/>
    </source>
</evidence>
<feature type="region of interest" description="Disordered" evidence="1">
    <location>
        <begin position="75"/>
        <end position="143"/>
    </location>
</feature>
<accession>A0A7K4DMW6</accession>
<name>A0A7K4DMW6_9EURY</name>
<feature type="compositionally biased region" description="Basic and acidic residues" evidence="1">
    <location>
        <begin position="133"/>
        <end position="143"/>
    </location>
</feature>
<evidence type="ECO:0000313" key="3">
    <source>
        <dbReference type="Proteomes" id="UP000591058"/>
    </source>
</evidence>
<dbReference type="RefSeq" id="WP_169032811.1">
    <property type="nucleotide sequence ID" value="NZ_JABBYL010000027.1"/>
</dbReference>
<proteinExistence type="predicted"/>